<reference evidence="2 3" key="1">
    <citation type="submission" date="2015-07" db="EMBL/GenBank/DDBJ databases">
        <title>Genome sequencing project for genomic taxonomy and phylogenomics of Bacillus-like bacteria.</title>
        <authorList>
            <person name="Liu B."/>
            <person name="Wang J."/>
            <person name="Zhu Y."/>
            <person name="Liu G."/>
            <person name="Chen Q."/>
            <person name="Chen Z."/>
            <person name="Che J."/>
            <person name="Ge C."/>
            <person name="Shi H."/>
            <person name="Pan Z."/>
            <person name="Liu X."/>
        </authorList>
    </citation>
    <scope>NUCLEOTIDE SEQUENCE [LARGE SCALE GENOMIC DNA]</scope>
    <source>
        <strain evidence="2 3">DSM 54</strain>
    </source>
</reference>
<sequence length="111" mass="12667">MAEVGSHDYDYVEAGTVDVKDLPPLDAATSKIMKDEFTTGFGLTIFYFILIFSIPVMNWFAPAFAFKKIWGGMTVTWFVTTVIMMAMAFIIAYVHTALYEKRLKKYDLANR</sequence>
<organism evidence="2 3">
    <name type="scientific">Lysinibacillus macroides</name>
    <dbReference type="NCBI Taxonomy" id="33935"/>
    <lineage>
        <taxon>Bacteria</taxon>
        <taxon>Bacillati</taxon>
        <taxon>Bacillota</taxon>
        <taxon>Bacilli</taxon>
        <taxon>Bacillales</taxon>
        <taxon>Bacillaceae</taxon>
        <taxon>Lysinibacillus</taxon>
    </lineage>
</organism>
<dbReference type="RefSeq" id="WP_053993849.1">
    <property type="nucleotide sequence ID" value="NZ_CP065643.1"/>
</dbReference>
<evidence type="ECO:0000256" key="1">
    <source>
        <dbReference type="SAM" id="Phobius"/>
    </source>
</evidence>
<evidence type="ECO:0000313" key="3">
    <source>
        <dbReference type="Proteomes" id="UP000037977"/>
    </source>
</evidence>
<comment type="caution">
    <text evidence="2">The sequence shown here is derived from an EMBL/GenBank/DDBJ whole genome shotgun (WGS) entry which is preliminary data.</text>
</comment>
<dbReference type="STRING" id="33935.ADM90_04490"/>
<feature type="transmembrane region" description="Helical" evidence="1">
    <location>
        <begin position="40"/>
        <end position="61"/>
    </location>
</feature>
<keyword evidence="1" id="KW-0812">Transmembrane</keyword>
<proteinExistence type="predicted"/>
<keyword evidence="3" id="KW-1185">Reference proteome</keyword>
<evidence type="ECO:0008006" key="4">
    <source>
        <dbReference type="Google" id="ProtNLM"/>
    </source>
</evidence>
<feature type="transmembrane region" description="Helical" evidence="1">
    <location>
        <begin position="73"/>
        <end position="94"/>
    </location>
</feature>
<dbReference type="AlphaFoldDB" id="A0A0N0CW33"/>
<protein>
    <recommendedName>
        <fullName evidence="4">DUF485 domain-containing protein</fullName>
    </recommendedName>
</protein>
<dbReference type="Proteomes" id="UP000037977">
    <property type="component" value="Unassembled WGS sequence"/>
</dbReference>
<dbReference type="OrthoDB" id="2736869at2"/>
<keyword evidence="1" id="KW-0472">Membrane</keyword>
<dbReference type="PATRIC" id="fig|33935.3.peg.315"/>
<dbReference type="EMBL" id="LGCI01000005">
    <property type="protein sequence ID" value="KOY82601.1"/>
    <property type="molecule type" value="Genomic_DNA"/>
</dbReference>
<name>A0A0N0CW33_9BACI</name>
<accession>A0A0N0CW33</accession>
<gene>
    <name evidence="2" type="ORF">ADM90_04490</name>
</gene>
<evidence type="ECO:0000313" key="2">
    <source>
        <dbReference type="EMBL" id="KOY82601.1"/>
    </source>
</evidence>
<keyword evidence="1" id="KW-1133">Transmembrane helix</keyword>